<name>M1C9Y6_SOLTU</name>
<reference evidence="3" key="2">
    <citation type="submission" date="2015-06" db="UniProtKB">
        <authorList>
            <consortium name="EnsemblPlants"/>
        </authorList>
    </citation>
    <scope>IDENTIFICATION</scope>
    <source>
        <strain evidence="3">DM1-3 516 R44</strain>
    </source>
</reference>
<feature type="compositionally biased region" description="Polar residues" evidence="1">
    <location>
        <begin position="244"/>
        <end position="255"/>
    </location>
</feature>
<proteinExistence type="predicted"/>
<accession>M1C9Y6</accession>
<dbReference type="GO" id="GO:0008083">
    <property type="term" value="F:growth factor activity"/>
    <property type="evidence" value="ECO:0007669"/>
    <property type="project" value="InterPro"/>
</dbReference>
<feature type="compositionally biased region" description="Basic and acidic residues" evidence="1">
    <location>
        <begin position="206"/>
        <end position="227"/>
    </location>
</feature>
<dbReference type="PANTHER" id="PTHR36313:SF3">
    <property type="match status" value="1"/>
</dbReference>
<dbReference type="EnsemblPlants" id="PGSC0003DMT400063022">
    <property type="protein sequence ID" value="PGSC0003DMT400063022"/>
    <property type="gene ID" value="PGSC0003DMG400024522"/>
</dbReference>
<feature type="chain" id="PRO_5004013041" evidence="2">
    <location>
        <begin position="29"/>
        <end position="284"/>
    </location>
</feature>
<feature type="region of interest" description="Disordered" evidence="1">
    <location>
        <begin position="206"/>
        <end position="260"/>
    </location>
</feature>
<reference evidence="4" key="1">
    <citation type="journal article" date="2011" name="Nature">
        <title>Genome sequence and analysis of the tuber crop potato.</title>
        <authorList>
            <consortium name="The Potato Genome Sequencing Consortium"/>
        </authorList>
    </citation>
    <scope>NUCLEOTIDE SEQUENCE [LARGE SCALE GENOMIC DNA]</scope>
    <source>
        <strain evidence="4">cv. DM1-3 516 R44</strain>
    </source>
</reference>
<organism evidence="3 4">
    <name type="scientific">Solanum tuberosum</name>
    <name type="common">Potato</name>
    <dbReference type="NCBI Taxonomy" id="4113"/>
    <lineage>
        <taxon>Eukaryota</taxon>
        <taxon>Viridiplantae</taxon>
        <taxon>Streptophyta</taxon>
        <taxon>Embryophyta</taxon>
        <taxon>Tracheophyta</taxon>
        <taxon>Spermatophyta</taxon>
        <taxon>Magnoliopsida</taxon>
        <taxon>eudicotyledons</taxon>
        <taxon>Gunneridae</taxon>
        <taxon>Pentapetalae</taxon>
        <taxon>asterids</taxon>
        <taxon>lamiids</taxon>
        <taxon>Solanales</taxon>
        <taxon>Solanaceae</taxon>
        <taxon>Solanoideae</taxon>
        <taxon>Solaneae</taxon>
        <taxon>Solanum</taxon>
    </lineage>
</organism>
<dbReference type="InterPro" id="IPR038804">
    <property type="entry name" value="RGF3"/>
</dbReference>
<dbReference type="eggNOG" id="ENOG502R7ZQ">
    <property type="taxonomic scope" value="Eukaryota"/>
</dbReference>
<evidence type="ECO:0000256" key="2">
    <source>
        <dbReference type="SAM" id="SignalP"/>
    </source>
</evidence>
<evidence type="ECO:0000256" key="1">
    <source>
        <dbReference type="SAM" id="MobiDB-lite"/>
    </source>
</evidence>
<dbReference type="GO" id="GO:0010082">
    <property type="term" value="P:regulation of root meristem growth"/>
    <property type="evidence" value="ECO:0007669"/>
    <property type="project" value="InterPro"/>
</dbReference>
<dbReference type="InParanoid" id="M1C9Y6"/>
<keyword evidence="2" id="KW-0732">Signal</keyword>
<dbReference type="PaxDb" id="4113-PGSC0003DMT400063022"/>
<evidence type="ECO:0000313" key="4">
    <source>
        <dbReference type="Proteomes" id="UP000011115"/>
    </source>
</evidence>
<sequence length="284" mass="31769">MVSLSFSSFMFVMLLFIFLTIKDTIVHTDDQAKQIVHEAEIDNIRDLRSHLSVKKEVLDGVPAAAEFSNGKMGGRKMMIEIQKDMKEVKKADSSGAASASIHSVGNIKYHKGEGKLREMSGISSKSHSMKANRGSFVALNADYHMARPHPPKNKEVLDGVPAAAEFSIGKMEGRKMMIERKKDMMEVKKTESSGAASAREKLFGNYDRHLGHDSRKSVHHQDNERDSMNLASTHNSKNDDQSDDNGSFENLGSENFQDDATEFFTMNKDYVGRPRRKPGHKVFS</sequence>
<feature type="signal peptide" evidence="2">
    <location>
        <begin position="1"/>
        <end position="28"/>
    </location>
</feature>
<evidence type="ECO:0000313" key="3">
    <source>
        <dbReference type="EnsemblPlants" id="PGSC0003DMT400063022"/>
    </source>
</evidence>
<keyword evidence="4" id="KW-1185">Reference proteome</keyword>
<dbReference type="PANTHER" id="PTHR36313">
    <property type="entry name" value="ROOT MERISTEM GROWTH FACTOR 2"/>
    <property type="match status" value="1"/>
</dbReference>
<dbReference type="Proteomes" id="UP000011115">
    <property type="component" value="Unassembled WGS sequence"/>
</dbReference>
<dbReference type="Gramene" id="PGSC0003DMT400063022">
    <property type="protein sequence ID" value="PGSC0003DMT400063022"/>
    <property type="gene ID" value="PGSC0003DMG400024522"/>
</dbReference>
<dbReference type="AlphaFoldDB" id="M1C9Y6"/>
<dbReference type="HOGENOM" id="CLU_085550_0_0_1"/>
<protein>
    <submittedName>
        <fullName evidence="3">Uncharacterized protein</fullName>
    </submittedName>
</protein>